<evidence type="ECO:0000313" key="3">
    <source>
        <dbReference type="Proteomes" id="UP000215902"/>
    </source>
</evidence>
<feature type="compositionally biased region" description="Basic residues" evidence="1">
    <location>
        <begin position="46"/>
        <end position="55"/>
    </location>
</feature>
<feature type="compositionally biased region" description="Low complexity" evidence="1">
    <location>
        <begin position="34"/>
        <end position="45"/>
    </location>
</feature>
<feature type="region of interest" description="Disordered" evidence="1">
    <location>
        <begin position="183"/>
        <end position="206"/>
    </location>
</feature>
<feature type="region of interest" description="Disordered" evidence="1">
    <location>
        <begin position="232"/>
        <end position="278"/>
    </location>
</feature>
<feature type="region of interest" description="Disordered" evidence="1">
    <location>
        <begin position="7"/>
        <end position="84"/>
    </location>
</feature>
<dbReference type="EMBL" id="NIVC01002119">
    <property type="protein sequence ID" value="PAA60729.1"/>
    <property type="molecule type" value="Genomic_DNA"/>
</dbReference>
<dbReference type="InterPro" id="IPR051412">
    <property type="entry name" value="Formin_Homology_Diaphanous_sf"/>
</dbReference>
<evidence type="ECO:0000313" key="2">
    <source>
        <dbReference type="EMBL" id="PAA60729.1"/>
    </source>
</evidence>
<reference evidence="2 3" key="1">
    <citation type="submission" date="2017-06" db="EMBL/GenBank/DDBJ databases">
        <title>A platform for efficient transgenesis in Macrostomum lignano, a flatworm model organism for stem cell research.</title>
        <authorList>
            <person name="Berezikov E."/>
        </authorList>
    </citation>
    <scope>NUCLEOTIDE SEQUENCE [LARGE SCALE GENOMIC DNA]</scope>
    <source>
        <strain evidence="2">DV1</strain>
        <tissue evidence="2">Whole organism</tissue>
    </source>
</reference>
<gene>
    <name evidence="2" type="ORF">BOX15_Mlig034434g1</name>
</gene>
<dbReference type="AlphaFoldDB" id="A0A267EIR5"/>
<dbReference type="PANTHER" id="PTHR45691">
    <property type="entry name" value="PROTEIN DIAPHANOUS"/>
    <property type="match status" value="1"/>
</dbReference>
<name>A0A267EIR5_9PLAT</name>
<feature type="compositionally biased region" description="Pro residues" evidence="1">
    <location>
        <begin position="193"/>
        <end position="204"/>
    </location>
</feature>
<dbReference type="GO" id="GO:0005884">
    <property type="term" value="C:actin filament"/>
    <property type="evidence" value="ECO:0007669"/>
    <property type="project" value="TreeGrafter"/>
</dbReference>
<dbReference type="PANTHER" id="PTHR45691:SF6">
    <property type="entry name" value="PROTEIN DIAPHANOUS"/>
    <property type="match status" value="1"/>
</dbReference>
<dbReference type="GO" id="GO:0030041">
    <property type="term" value="P:actin filament polymerization"/>
    <property type="evidence" value="ECO:0007669"/>
    <property type="project" value="TreeGrafter"/>
</dbReference>
<evidence type="ECO:0000256" key="1">
    <source>
        <dbReference type="SAM" id="MobiDB-lite"/>
    </source>
</evidence>
<protein>
    <submittedName>
        <fullName evidence="2">Uncharacterized protein</fullName>
    </submittedName>
</protein>
<feature type="compositionally biased region" description="Low complexity" evidence="1">
    <location>
        <begin position="56"/>
        <end position="70"/>
    </location>
</feature>
<proteinExistence type="predicted"/>
<sequence length="332" mass="36680">MSLLLWHSPSAFATAPPPQTAQLRPPPPSTSAAQFSLPQQQQQQVHHQHHQHHHLIGQQLQQQAEQPQKPQRQKRRRSQAETPRLSLSEKLALVGAYARCIETGALPGRALIEAGRPPELSERHWKQLKDNIRHAINSYRDFRLRRPPPAPPADSPEFLRHYMGRRGAATAVAAAAAAASSGGLPLPHAAQPPTQPPATLPHPHPVSALPRLSSLVMDGNYVSLSAAAAAAAAASSAPQQQQPQPPPPPPPPPPQQPKKRRPRESTGVTRLTAQEKRELNRAFRQQIEEGRLPGRSTIEALRPPSLLEKSWRQLKDSVRWSIQLYKRGRLAF</sequence>
<feature type="compositionally biased region" description="Pro residues" evidence="1">
    <location>
        <begin position="243"/>
        <end position="256"/>
    </location>
</feature>
<accession>A0A267EIR5</accession>
<feature type="compositionally biased region" description="Low complexity" evidence="1">
    <location>
        <begin position="232"/>
        <end position="242"/>
    </location>
</feature>
<dbReference type="Proteomes" id="UP000215902">
    <property type="component" value="Unassembled WGS sequence"/>
</dbReference>
<feature type="compositionally biased region" description="Low complexity" evidence="1">
    <location>
        <begin position="183"/>
        <end position="192"/>
    </location>
</feature>
<comment type="caution">
    <text evidence="2">The sequence shown here is derived from an EMBL/GenBank/DDBJ whole genome shotgun (WGS) entry which is preliminary data.</text>
</comment>
<keyword evidence="3" id="KW-1185">Reference proteome</keyword>
<feature type="compositionally biased region" description="Pro residues" evidence="1">
    <location>
        <begin position="15"/>
        <end position="29"/>
    </location>
</feature>
<organism evidence="2 3">
    <name type="scientific">Macrostomum lignano</name>
    <dbReference type="NCBI Taxonomy" id="282301"/>
    <lineage>
        <taxon>Eukaryota</taxon>
        <taxon>Metazoa</taxon>
        <taxon>Spiralia</taxon>
        <taxon>Lophotrochozoa</taxon>
        <taxon>Platyhelminthes</taxon>
        <taxon>Rhabditophora</taxon>
        <taxon>Macrostomorpha</taxon>
        <taxon>Macrostomida</taxon>
        <taxon>Macrostomidae</taxon>
        <taxon>Macrostomum</taxon>
    </lineage>
</organism>